<feature type="signal peptide" evidence="2">
    <location>
        <begin position="1"/>
        <end position="18"/>
    </location>
</feature>
<dbReference type="SUPFAM" id="SSF101898">
    <property type="entry name" value="NHL repeat"/>
    <property type="match status" value="1"/>
</dbReference>
<dbReference type="InterPro" id="IPR026444">
    <property type="entry name" value="Secre_tail"/>
</dbReference>
<sequence length="464" mass="50672">MTKNLFIALLFVVQTAFAQIISKDPNFATSGIYTMPGNLTWSMVQNPNGEIYFTHNTNTYPGLNVTESYVSKLTANGIPDTTFGVNGHLQLPHNSYLNEGKLQSDGKLIIFGFINTESVAISRILPNGQPDPTFGTNGTVVVPDLVPDQNYASYGILIQNDKILVHSIKYIQNIQNRHVIFRLNSDGSLDHTFGDNGYASTQGTPPGRTFVRMDYQSNIICFSSNGGFIQKFNSNGLPVTNFGNNGVISLLDTNGYGYGSTNTVLVDTNNKILFSLASEDKIIRINQDGTIDNTFNYSSNANSGLNGGSWVQCIVEKGGSYYIGGAGNSNNLISKLTQSGSVDPLFSNYLQTDSDVEEMIINNGNIIVRGNGHIVKYLLSNGTLSTVDTKKEDQSISFENPIQQQLVYQSKDKVSKIVIYSPDGRIIKTVKDSRTSVSDLSKGSYVVKVTFENGNSISKKLIKN</sequence>
<dbReference type="InterPro" id="IPR013431">
    <property type="entry name" value="Delta_60_rpt"/>
</dbReference>
<dbReference type="RefSeq" id="WP_378170952.1">
    <property type="nucleotide sequence ID" value="NZ_JBHRYO010000002.1"/>
</dbReference>
<keyword evidence="4" id="KW-1185">Reference proteome</keyword>
<evidence type="ECO:0000313" key="4">
    <source>
        <dbReference type="Proteomes" id="UP001595735"/>
    </source>
</evidence>
<reference evidence="4" key="1">
    <citation type="journal article" date="2019" name="Int. J. Syst. Evol. Microbiol.">
        <title>The Global Catalogue of Microorganisms (GCM) 10K type strain sequencing project: providing services to taxonomists for standard genome sequencing and annotation.</title>
        <authorList>
            <consortium name="The Broad Institute Genomics Platform"/>
            <consortium name="The Broad Institute Genome Sequencing Center for Infectious Disease"/>
            <person name="Wu L."/>
            <person name="Ma J."/>
        </authorList>
    </citation>
    <scope>NUCLEOTIDE SEQUENCE [LARGE SCALE GENOMIC DNA]</scope>
    <source>
        <strain evidence="4">CECT 7798</strain>
    </source>
</reference>
<organism evidence="3 4">
    <name type="scientific">Chryseobacterium tructae</name>
    <dbReference type="NCBI Taxonomy" id="1037380"/>
    <lineage>
        <taxon>Bacteria</taxon>
        <taxon>Pseudomonadati</taxon>
        <taxon>Bacteroidota</taxon>
        <taxon>Flavobacteriia</taxon>
        <taxon>Flavobacteriales</taxon>
        <taxon>Weeksellaceae</taxon>
        <taxon>Chryseobacterium group</taxon>
        <taxon>Chryseobacterium</taxon>
    </lineage>
</organism>
<accession>A0ABV7Y2K4</accession>
<gene>
    <name evidence="3" type="ORF">ACFONJ_22955</name>
</gene>
<name>A0ABV7Y2K4_9FLAO</name>
<dbReference type="EMBL" id="JBHRYO010000002">
    <property type="protein sequence ID" value="MFC3758838.1"/>
    <property type="molecule type" value="Genomic_DNA"/>
</dbReference>
<protein>
    <submittedName>
        <fullName evidence="3">T9SS type A sorting domain-containing protein</fullName>
    </submittedName>
</protein>
<dbReference type="Gene3D" id="2.80.10.50">
    <property type="match status" value="2"/>
</dbReference>
<feature type="chain" id="PRO_5045888086" evidence="2">
    <location>
        <begin position="19"/>
        <end position="464"/>
    </location>
</feature>
<evidence type="ECO:0000256" key="2">
    <source>
        <dbReference type="SAM" id="SignalP"/>
    </source>
</evidence>
<evidence type="ECO:0000256" key="1">
    <source>
        <dbReference type="ARBA" id="ARBA00022729"/>
    </source>
</evidence>
<comment type="caution">
    <text evidence="3">The sequence shown here is derived from an EMBL/GenBank/DDBJ whole genome shotgun (WGS) entry which is preliminary data.</text>
</comment>
<proteinExistence type="predicted"/>
<keyword evidence="1 2" id="KW-0732">Signal</keyword>
<dbReference type="Pfam" id="PF17164">
    <property type="entry name" value="DUF5122"/>
    <property type="match status" value="3"/>
</dbReference>
<dbReference type="NCBIfam" id="TIGR02608">
    <property type="entry name" value="delta_60_rpt"/>
    <property type="match status" value="3"/>
</dbReference>
<dbReference type="NCBIfam" id="TIGR04183">
    <property type="entry name" value="Por_Secre_tail"/>
    <property type="match status" value="1"/>
</dbReference>
<dbReference type="Proteomes" id="UP001595735">
    <property type="component" value="Unassembled WGS sequence"/>
</dbReference>
<evidence type="ECO:0000313" key="3">
    <source>
        <dbReference type="EMBL" id="MFC3758838.1"/>
    </source>
</evidence>